<sequence>MRCLECTDHSQLCSSCYAAGAAPGAHLSTHRMESESDAVTVADDVARLLSDLGLPLPEFPPHVKTVWLPKRLQELQGRTARGLVPVGDDEAKMTTSAVAAPPSAATLFGGVRPLQQEDLLTHEAFEQWVLRSERLLPLLGGHCSHFLPRCAQVEEYVRDEHIGGAADMSAADLRLL</sequence>
<evidence type="ECO:0000313" key="4">
    <source>
        <dbReference type="EMBL" id="CAD9144960.1"/>
    </source>
</evidence>
<protein>
    <recommendedName>
        <fullName evidence="5">ZZ-type domain-containing protein</fullName>
    </recommendedName>
</protein>
<reference evidence="4" key="1">
    <citation type="submission" date="2021-01" db="EMBL/GenBank/DDBJ databases">
        <authorList>
            <person name="Corre E."/>
            <person name="Pelletier E."/>
            <person name="Niang G."/>
            <person name="Scheremetjew M."/>
            <person name="Finn R."/>
            <person name="Kale V."/>
            <person name="Holt S."/>
            <person name="Cochrane G."/>
            <person name="Meng A."/>
            <person name="Brown T."/>
            <person name="Cohen L."/>
        </authorList>
    </citation>
    <scope>NUCLEOTIDE SEQUENCE</scope>
    <source>
        <strain evidence="4">CCAP 1951/1</strain>
    </source>
</reference>
<keyword evidence="3" id="KW-0862">Zinc</keyword>
<dbReference type="Gene3D" id="3.30.60.90">
    <property type="match status" value="1"/>
</dbReference>
<keyword evidence="1" id="KW-0479">Metal-binding</keyword>
<gene>
    <name evidence="4" type="ORF">NDES1114_LOCUS29721</name>
</gene>
<evidence type="ECO:0008006" key="5">
    <source>
        <dbReference type="Google" id="ProtNLM"/>
    </source>
</evidence>
<evidence type="ECO:0000256" key="3">
    <source>
        <dbReference type="ARBA" id="ARBA00022833"/>
    </source>
</evidence>
<dbReference type="InterPro" id="IPR043145">
    <property type="entry name" value="Znf_ZZ_sf"/>
</dbReference>
<dbReference type="GO" id="GO:0008270">
    <property type="term" value="F:zinc ion binding"/>
    <property type="evidence" value="ECO:0007669"/>
    <property type="project" value="UniProtKB-KW"/>
</dbReference>
<proteinExistence type="predicted"/>
<accession>A0A7S1QPQ6</accession>
<name>A0A7S1QPQ6_NEODS</name>
<organism evidence="4">
    <name type="scientific">Neobodo designis</name>
    <name type="common">Flagellated protozoan</name>
    <name type="synonym">Bodo designis</name>
    <dbReference type="NCBI Taxonomy" id="312471"/>
    <lineage>
        <taxon>Eukaryota</taxon>
        <taxon>Discoba</taxon>
        <taxon>Euglenozoa</taxon>
        <taxon>Kinetoplastea</taxon>
        <taxon>Metakinetoplastina</taxon>
        <taxon>Neobodonida</taxon>
        <taxon>Neobodo</taxon>
    </lineage>
</organism>
<evidence type="ECO:0000256" key="2">
    <source>
        <dbReference type="ARBA" id="ARBA00022771"/>
    </source>
</evidence>
<keyword evidence="2" id="KW-0863">Zinc-finger</keyword>
<dbReference type="EMBL" id="HBGF01044386">
    <property type="protein sequence ID" value="CAD9144960.1"/>
    <property type="molecule type" value="Transcribed_RNA"/>
</dbReference>
<dbReference type="AlphaFoldDB" id="A0A7S1QPQ6"/>
<evidence type="ECO:0000256" key="1">
    <source>
        <dbReference type="ARBA" id="ARBA00022723"/>
    </source>
</evidence>